<dbReference type="InterPro" id="IPR002919">
    <property type="entry name" value="TIL_dom"/>
</dbReference>
<dbReference type="Pfam" id="PF01826">
    <property type="entry name" value="TIL"/>
    <property type="match status" value="1"/>
</dbReference>
<dbReference type="SUPFAM" id="SSF57567">
    <property type="entry name" value="Serine protease inhibitors"/>
    <property type="match status" value="1"/>
</dbReference>
<gene>
    <name evidence="6" type="primary">IXCI_0</name>
    <name evidence="5" type="synonym">IXCI_1</name>
    <name evidence="6" type="ORF">g.68233</name>
    <name evidence="5" type="ORF">g.68238</name>
</gene>
<accession>A0A0C9Q2V1</accession>
<evidence type="ECO:0000313" key="5">
    <source>
        <dbReference type="EMBL" id="JAG78124.1"/>
    </source>
</evidence>
<dbReference type="Gene3D" id="2.10.25.10">
    <property type="entry name" value="Laminin"/>
    <property type="match status" value="1"/>
</dbReference>
<keyword evidence="2" id="KW-0646">Protease inhibitor</keyword>
<evidence type="ECO:0000256" key="1">
    <source>
        <dbReference type="ARBA" id="ARBA00007611"/>
    </source>
</evidence>
<evidence type="ECO:0000259" key="4">
    <source>
        <dbReference type="Pfam" id="PF01826"/>
    </source>
</evidence>
<dbReference type="CDD" id="cd19941">
    <property type="entry name" value="TIL"/>
    <property type="match status" value="1"/>
</dbReference>
<keyword evidence="3" id="KW-1015">Disulfide bond</keyword>
<name>A0A0C9Q2V1_9HYME</name>
<organism evidence="6">
    <name type="scientific">Fopius arisanus</name>
    <dbReference type="NCBI Taxonomy" id="64838"/>
    <lineage>
        <taxon>Eukaryota</taxon>
        <taxon>Metazoa</taxon>
        <taxon>Ecdysozoa</taxon>
        <taxon>Arthropoda</taxon>
        <taxon>Hexapoda</taxon>
        <taxon>Insecta</taxon>
        <taxon>Pterygota</taxon>
        <taxon>Neoptera</taxon>
        <taxon>Endopterygota</taxon>
        <taxon>Hymenoptera</taxon>
        <taxon>Apocrita</taxon>
        <taxon>Ichneumonoidea</taxon>
        <taxon>Braconidae</taxon>
        <taxon>Opiinae</taxon>
        <taxon>Fopius</taxon>
    </lineage>
</organism>
<evidence type="ECO:0000256" key="3">
    <source>
        <dbReference type="ARBA" id="ARBA00023157"/>
    </source>
</evidence>
<sequence>MYQTVMLLEIKRLAEMLNYFFARSLYCVNIHKWILLSSEYKRLQLRHNQQYRFGIIQKYDMTRFNLLFALFLAVFCVVEINAQRRCPPNEEWRSCGTACPPTCRNPYARACTMQCVAGCFCKPGWLRSRQGNCVKKCRTRD</sequence>
<comment type="similarity">
    <text evidence="1">Belongs to the serine protease inhibitor-like (TIL domain-containing) family.</text>
</comment>
<dbReference type="InterPro" id="IPR051368">
    <property type="entry name" value="SerProtInhib-TIL_Domain"/>
</dbReference>
<dbReference type="EMBL" id="GBYB01008357">
    <property type="protein sequence ID" value="JAG78124.1"/>
    <property type="molecule type" value="Transcribed_RNA"/>
</dbReference>
<dbReference type="AlphaFoldDB" id="A0A0C9Q2V1"/>
<evidence type="ECO:0000313" key="6">
    <source>
        <dbReference type="EMBL" id="JAG78125.1"/>
    </source>
</evidence>
<dbReference type="InterPro" id="IPR036084">
    <property type="entry name" value="Ser_inhib-like_sf"/>
</dbReference>
<dbReference type="PANTHER" id="PTHR23259">
    <property type="entry name" value="RIDDLE"/>
    <property type="match status" value="1"/>
</dbReference>
<proteinExistence type="inferred from homology"/>
<dbReference type="PANTHER" id="PTHR23259:SF70">
    <property type="entry name" value="ACCESSORY GLAND PROTEIN ACP62F-RELATED"/>
    <property type="match status" value="1"/>
</dbReference>
<protein>
    <submittedName>
        <fullName evidence="6">IXCI_0 protein</fullName>
    </submittedName>
    <submittedName>
        <fullName evidence="5">IXCI_1 protein</fullName>
    </submittedName>
</protein>
<feature type="domain" description="TIL" evidence="4">
    <location>
        <begin position="86"/>
        <end position="136"/>
    </location>
</feature>
<dbReference type="GO" id="GO:0030414">
    <property type="term" value="F:peptidase inhibitor activity"/>
    <property type="evidence" value="ECO:0007669"/>
    <property type="project" value="UniProtKB-KW"/>
</dbReference>
<evidence type="ECO:0000256" key="2">
    <source>
        <dbReference type="ARBA" id="ARBA00022690"/>
    </source>
</evidence>
<dbReference type="EMBL" id="GBYB01008358">
    <property type="protein sequence ID" value="JAG78125.1"/>
    <property type="molecule type" value="Transcribed_RNA"/>
</dbReference>
<reference evidence="6" key="1">
    <citation type="submission" date="2015-01" db="EMBL/GenBank/DDBJ databases">
        <title>Transcriptome Assembly of Fopius arisanus.</title>
        <authorList>
            <person name="Geib S."/>
        </authorList>
    </citation>
    <scope>NUCLEOTIDE SEQUENCE</scope>
</reference>